<name>A0ABT9ME16_9DEIO</name>
<evidence type="ECO:0000256" key="2">
    <source>
        <dbReference type="ARBA" id="ARBA00004418"/>
    </source>
</evidence>
<protein>
    <submittedName>
        <fullName evidence="6">Prepilin-type N-terminal cleavage/methylation domain-containing protein</fullName>
    </submittedName>
</protein>
<keyword evidence="5" id="KW-0812">Transmembrane</keyword>
<dbReference type="RefSeq" id="WP_307466350.1">
    <property type="nucleotide sequence ID" value="NZ_JAURUR010000007.1"/>
</dbReference>
<keyword evidence="5" id="KW-1133">Transmembrane helix</keyword>
<dbReference type="NCBIfam" id="TIGR02532">
    <property type="entry name" value="IV_pilin_GFxxxE"/>
    <property type="match status" value="1"/>
</dbReference>
<gene>
    <name evidence="6" type="ORF">QO006_002275</name>
</gene>
<keyword evidence="3" id="KW-0574">Periplasm</keyword>
<comment type="caution">
    <text evidence="6">The sequence shown here is derived from an EMBL/GenBank/DDBJ whole genome shotgun (WGS) entry which is preliminary data.</text>
</comment>
<organism evidence="6 7">
    <name type="scientific">Deinococcus enclensis</name>
    <dbReference type="NCBI Taxonomy" id="1049582"/>
    <lineage>
        <taxon>Bacteria</taxon>
        <taxon>Thermotogati</taxon>
        <taxon>Deinococcota</taxon>
        <taxon>Deinococci</taxon>
        <taxon>Deinococcales</taxon>
        <taxon>Deinococcaceae</taxon>
        <taxon>Deinococcus</taxon>
    </lineage>
</organism>
<dbReference type="SUPFAM" id="SSF54523">
    <property type="entry name" value="Pili subunits"/>
    <property type="match status" value="1"/>
</dbReference>
<proteinExistence type="predicted"/>
<evidence type="ECO:0000313" key="7">
    <source>
        <dbReference type="Proteomes" id="UP001232163"/>
    </source>
</evidence>
<reference evidence="6 7" key="1">
    <citation type="submission" date="2023-07" db="EMBL/GenBank/DDBJ databases">
        <title>Genomic Encyclopedia of Type Strains, Phase IV (KMG-IV): sequencing the most valuable type-strain genomes for metagenomic binning, comparative biology and taxonomic classification.</title>
        <authorList>
            <person name="Goeker M."/>
        </authorList>
    </citation>
    <scope>NUCLEOTIDE SEQUENCE [LARGE SCALE GENOMIC DNA]</scope>
    <source>
        <strain evidence="6 7">NIO-1023</strain>
    </source>
</reference>
<dbReference type="Pfam" id="PF07963">
    <property type="entry name" value="N_methyl"/>
    <property type="match status" value="1"/>
</dbReference>
<comment type="subcellular location">
    <subcellularLocation>
        <location evidence="1">Cell outer membrane</location>
        <topology evidence="1">Single-pass membrane protein</topology>
    </subcellularLocation>
    <subcellularLocation>
        <location evidence="2">Periplasm</location>
    </subcellularLocation>
</comment>
<keyword evidence="7" id="KW-1185">Reference proteome</keyword>
<evidence type="ECO:0000256" key="1">
    <source>
        <dbReference type="ARBA" id="ARBA00004203"/>
    </source>
</evidence>
<sequence>MREAQQGLTLLELLIVLAILGILMSLAGVNFIRAMRTAELREAATQLSTDLVRMRSLAQQQSVNHAVTWSGNGPLTGYAADGRSRTLPNRATFECLLGCTAAGVSGATYVAPSGELLNAGAGAAGGTVMVVRSPFAEIPPLEVRLVGLTGKVIVTRAVGL</sequence>
<evidence type="ECO:0000256" key="3">
    <source>
        <dbReference type="ARBA" id="ARBA00022764"/>
    </source>
</evidence>
<dbReference type="Gene3D" id="3.30.700.10">
    <property type="entry name" value="Glycoprotein, Type 4 Pilin"/>
    <property type="match status" value="1"/>
</dbReference>
<accession>A0ABT9ME16</accession>
<dbReference type="InterPro" id="IPR045584">
    <property type="entry name" value="Pilin-like"/>
</dbReference>
<keyword evidence="4" id="KW-0998">Cell outer membrane</keyword>
<dbReference type="PROSITE" id="PS00409">
    <property type="entry name" value="PROKAR_NTER_METHYL"/>
    <property type="match status" value="1"/>
</dbReference>
<feature type="transmembrane region" description="Helical" evidence="5">
    <location>
        <begin position="13"/>
        <end position="32"/>
    </location>
</feature>
<keyword evidence="5" id="KW-0472">Membrane</keyword>
<evidence type="ECO:0000256" key="4">
    <source>
        <dbReference type="ARBA" id="ARBA00023237"/>
    </source>
</evidence>
<evidence type="ECO:0000256" key="5">
    <source>
        <dbReference type="SAM" id="Phobius"/>
    </source>
</evidence>
<dbReference type="InterPro" id="IPR012902">
    <property type="entry name" value="N_methyl_site"/>
</dbReference>
<evidence type="ECO:0000313" key="6">
    <source>
        <dbReference type="EMBL" id="MDP9764828.1"/>
    </source>
</evidence>
<dbReference type="EMBL" id="JAURUR010000007">
    <property type="protein sequence ID" value="MDP9764828.1"/>
    <property type="molecule type" value="Genomic_DNA"/>
</dbReference>
<dbReference type="Proteomes" id="UP001232163">
    <property type="component" value="Unassembled WGS sequence"/>
</dbReference>